<evidence type="ECO:0000259" key="1">
    <source>
        <dbReference type="SMART" id="SM01022"/>
    </source>
</evidence>
<proteinExistence type="predicted"/>
<organism evidence="2 3">
    <name type="scientific">Ancylomarina salipaludis</name>
    <dbReference type="NCBI Taxonomy" id="2501299"/>
    <lineage>
        <taxon>Bacteria</taxon>
        <taxon>Pseudomonadati</taxon>
        <taxon>Bacteroidota</taxon>
        <taxon>Bacteroidia</taxon>
        <taxon>Marinilabiliales</taxon>
        <taxon>Marinifilaceae</taxon>
        <taxon>Ancylomarina</taxon>
    </lineage>
</organism>
<evidence type="ECO:0000313" key="3">
    <source>
        <dbReference type="Proteomes" id="UP000289703"/>
    </source>
</evidence>
<dbReference type="AlphaFoldDB" id="A0A4Q1JN40"/>
<dbReference type="Proteomes" id="UP000289703">
    <property type="component" value="Unassembled WGS sequence"/>
</dbReference>
<dbReference type="EMBL" id="SAXA01000004">
    <property type="protein sequence ID" value="RXQ95962.1"/>
    <property type="molecule type" value="Genomic_DNA"/>
</dbReference>
<evidence type="ECO:0000313" key="2">
    <source>
        <dbReference type="EMBL" id="RXQ95962.1"/>
    </source>
</evidence>
<reference evidence="2 3" key="1">
    <citation type="submission" date="2019-01" db="EMBL/GenBank/DDBJ databases">
        <title>Ancylomarina salipaludis sp. nov., isolated from a salt marsh.</title>
        <authorList>
            <person name="Yoon J.-H."/>
        </authorList>
    </citation>
    <scope>NUCLEOTIDE SEQUENCE [LARGE SCALE GENOMIC DNA]</scope>
    <source>
        <strain evidence="2 3">SHSM-M15</strain>
    </source>
</reference>
<dbReference type="OrthoDB" id="1120845at2"/>
<dbReference type="Pfam" id="PF04266">
    <property type="entry name" value="ASCH"/>
    <property type="match status" value="1"/>
</dbReference>
<dbReference type="Gene3D" id="2.30.130.30">
    <property type="entry name" value="Hypothetical protein"/>
    <property type="match status" value="1"/>
</dbReference>
<dbReference type="SMART" id="SM01022">
    <property type="entry name" value="ASCH"/>
    <property type="match status" value="1"/>
</dbReference>
<name>A0A4Q1JN40_9BACT</name>
<sequence length="107" mass="12440">MHMTRIHFHESFYDMILQGEKTQTARIEEPHYPLGTAMADFSDGKSLPIEIVEITYQTINEMSLSAVQKDGFNTKDELWNALLGFYPHLQADDLLMLVEFRCIMNKK</sequence>
<dbReference type="SUPFAM" id="SSF88697">
    <property type="entry name" value="PUA domain-like"/>
    <property type="match status" value="1"/>
</dbReference>
<feature type="domain" description="ASCH" evidence="1">
    <location>
        <begin position="6"/>
        <end position="104"/>
    </location>
</feature>
<keyword evidence="3" id="KW-1185">Reference proteome</keyword>
<gene>
    <name evidence="2" type="ORF">EO244_06575</name>
</gene>
<protein>
    <submittedName>
        <fullName evidence="2">ASCH domain-containing protein</fullName>
    </submittedName>
</protein>
<dbReference type="InterPro" id="IPR007374">
    <property type="entry name" value="ASCH_domain"/>
</dbReference>
<accession>A0A4Q1JN40</accession>
<comment type="caution">
    <text evidence="2">The sequence shown here is derived from an EMBL/GenBank/DDBJ whole genome shotgun (WGS) entry which is preliminary data.</text>
</comment>
<dbReference type="InterPro" id="IPR015947">
    <property type="entry name" value="PUA-like_sf"/>
</dbReference>